<keyword evidence="4" id="KW-1185">Reference proteome</keyword>
<comment type="caution">
    <text evidence="3">The sequence shown here is derived from an EMBL/GenBank/DDBJ whole genome shotgun (WGS) entry which is preliminary data.</text>
</comment>
<accession>A0ABU7M1T6</accession>
<dbReference type="Pfam" id="PF13488">
    <property type="entry name" value="Gly-zipper_Omp"/>
    <property type="match status" value="1"/>
</dbReference>
<dbReference type="PROSITE" id="PS51257">
    <property type="entry name" value="PROKAR_LIPOPROTEIN"/>
    <property type="match status" value="1"/>
</dbReference>
<reference evidence="3 4" key="1">
    <citation type="submission" date="2024-01" db="EMBL/GenBank/DDBJ databases">
        <title>Hyphobacterium bacterium isolated from marine sediment.</title>
        <authorList>
            <person name="Zhao S."/>
        </authorList>
    </citation>
    <scope>NUCLEOTIDE SEQUENCE [LARGE SCALE GENOMIC DNA]</scope>
    <source>
        <strain evidence="3 4">Y60-23</strain>
    </source>
</reference>
<dbReference type="EMBL" id="JAZDRO010000012">
    <property type="protein sequence ID" value="MEE2567777.1"/>
    <property type="molecule type" value="Genomic_DNA"/>
</dbReference>
<feature type="chain" id="PRO_5046081651" evidence="1">
    <location>
        <begin position="21"/>
        <end position="119"/>
    </location>
</feature>
<keyword evidence="1" id="KW-0732">Signal</keyword>
<proteinExistence type="predicted"/>
<name>A0ABU7M1T6_9PROT</name>
<protein>
    <submittedName>
        <fullName evidence="3">YMGG-like glycine zipper-containing protein</fullName>
    </submittedName>
</protein>
<dbReference type="InterPro" id="IPR039567">
    <property type="entry name" value="Gly-zipper"/>
</dbReference>
<evidence type="ECO:0000256" key="1">
    <source>
        <dbReference type="SAM" id="SignalP"/>
    </source>
</evidence>
<dbReference type="Proteomes" id="UP001310692">
    <property type="component" value="Unassembled WGS sequence"/>
</dbReference>
<feature type="signal peptide" evidence="1">
    <location>
        <begin position="1"/>
        <end position="20"/>
    </location>
</feature>
<organism evidence="3 4">
    <name type="scientific">Hyphobacterium marinum</name>
    <dbReference type="NCBI Taxonomy" id="3116574"/>
    <lineage>
        <taxon>Bacteria</taxon>
        <taxon>Pseudomonadati</taxon>
        <taxon>Pseudomonadota</taxon>
        <taxon>Alphaproteobacteria</taxon>
        <taxon>Maricaulales</taxon>
        <taxon>Maricaulaceae</taxon>
        <taxon>Hyphobacterium</taxon>
    </lineage>
</organism>
<evidence type="ECO:0000313" key="3">
    <source>
        <dbReference type="EMBL" id="MEE2567777.1"/>
    </source>
</evidence>
<dbReference type="RefSeq" id="WP_330197385.1">
    <property type="nucleotide sequence ID" value="NZ_JAZDRO010000012.1"/>
</dbReference>
<evidence type="ECO:0000259" key="2">
    <source>
        <dbReference type="Pfam" id="PF13488"/>
    </source>
</evidence>
<gene>
    <name evidence="3" type="ORF">V0U35_13945</name>
</gene>
<sequence length="119" mass="12417">MRRLMMIATLAPAVALTACAGYENTTRNAAAGAALGAAAGAVIGNNTGSGDAQTGALIGAAVGAAGGAAVGCEQDNRCPWSQNNDRHSELYYDQRADRYYYINRGNGCTYWRNGEYRGC</sequence>
<feature type="domain" description="Glycine zipper" evidence="2">
    <location>
        <begin position="32"/>
        <end position="76"/>
    </location>
</feature>
<evidence type="ECO:0000313" key="4">
    <source>
        <dbReference type="Proteomes" id="UP001310692"/>
    </source>
</evidence>